<evidence type="ECO:0000256" key="4">
    <source>
        <dbReference type="ARBA" id="ARBA00023125"/>
    </source>
</evidence>
<dbReference type="EMBL" id="LR133909">
    <property type="protein sequence ID" value="VDY44544.1"/>
    <property type="molecule type" value="Genomic_DNA"/>
</dbReference>
<organism evidence="7 8">
    <name type="scientific">Salmonella enterica subsp. enterica serovar Daytona</name>
    <dbReference type="NCBI Taxonomy" id="1962639"/>
    <lineage>
        <taxon>Bacteria</taxon>
        <taxon>Pseudomonadati</taxon>
        <taxon>Pseudomonadota</taxon>
        <taxon>Gammaproteobacteria</taxon>
        <taxon>Enterobacterales</taxon>
        <taxon>Enterobacteriaceae</taxon>
        <taxon>Salmonella</taxon>
    </lineage>
</organism>
<reference evidence="7 8" key="1">
    <citation type="submission" date="2018-12" db="EMBL/GenBank/DDBJ databases">
        <authorList>
            <consortium name="Pathogen Informatics"/>
        </authorList>
    </citation>
    <scope>NUCLEOTIDE SEQUENCE [LARGE SCALE GENOMIC DNA]</scope>
    <source>
        <strain evidence="7 8">NCTC7102</strain>
    </source>
</reference>
<evidence type="ECO:0000256" key="6">
    <source>
        <dbReference type="RuleBase" id="RU365089"/>
    </source>
</evidence>
<protein>
    <recommendedName>
        <fullName evidence="6">Mutator family transposase</fullName>
    </recommendedName>
</protein>
<evidence type="ECO:0000313" key="7">
    <source>
        <dbReference type="EMBL" id="VDY44544.1"/>
    </source>
</evidence>
<keyword evidence="4 6" id="KW-0238">DNA-binding</keyword>
<dbReference type="GO" id="GO:0006313">
    <property type="term" value="P:DNA transposition"/>
    <property type="evidence" value="ECO:0007669"/>
    <property type="project" value="UniProtKB-UniRule"/>
</dbReference>
<evidence type="ECO:0000256" key="1">
    <source>
        <dbReference type="ARBA" id="ARBA00002190"/>
    </source>
</evidence>
<dbReference type="PANTHER" id="PTHR33217:SF5">
    <property type="entry name" value="MUTATOR FAMILY TRANSPOSASE"/>
    <property type="match status" value="1"/>
</dbReference>
<evidence type="ECO:0000256" key="3">
    <source>
        <dbReference type="ARBA" id="ARBA00022578"/>
    </source>
</evidence>
<proteinExistence type="inferred from homology"/>
<dbReference type="Proteomes" id="UP000281393">
    <property type="component" value="Chromosome"/>
</dbReference>
<dbReference type="InterPro" id="IPR001207">
    <property type="entry name" value="Transposase_mutator"/>
</dbReference>
<dbReference type="GO" id="GO:0004803">
    <property type="term" value="F:transposase activity"/>
    <property type="evidence" value="ECO:0007669"/>
    <property type="project" value="UniProtKB-UniRule"/>
</dbReference>
<evidence type="ECO:0000256" key="5">
    <source>
        <dbReference type="ARBA" id="ARBA00023172"/>
    </source>
</evidence>
<name>A0A447JLL9_SALET</name>
<evidence type="ECO:0000256" key="2">
    <source>
        <dbReference type="ARBA" id="ARBA00010961"/>
    </source>
</evidence>
<keyword evidence="5 6" id="KW-0233">DNA recombination</keyword>
<comment type="similarity">
    <text evidence="2 6">Belongs to the transposase mutator family.</text>
</comment>
<dbReference type="PANTHER" id="PTHR33217">
    <property type="entry name" value="TRANSPOSASE FOR INSERTION SEQUENCE ELEMENT IS1081"/>
    <property type="match status" value="1"/>
</dbReference>
<dbReference type="AlphaFoldDB" id="A0A447JLL9"/>
<sequence>MMLNVFAGVCDDKYPQISKSRRAHWENLNTFFSYLPDIRQAIYTTNAIESLNSVIRAEIINARYSRETTQCGRLFIWRSKMSQKSGVCRSSTGGWQ</sequence>
<dbReference type="Pfam" id="PF00872">
    <property type="entry name" value="Transposase_mut"/>
    <property type="match status" value="1"/>
</dbReference>
<keyword evidence="3 6" id="KW-0815">Transposition</keyword>
<dbReference type="GO" id="GO:0003677">
    <property type="term" value="F:DNA binding"/>
    <property type="evidence" value="ECO:0007669"/>
    <property type="project" value="UniProtKB-UniRule"/>
</dbReference>
<evidence type="ECO:0000313" key="8">
    <source>
        <dbReference type="Proteomes" id="UP000281393"/>
    </source>
</evidence>
<accession>A0A447JLL9</accession>
<keyword evidence="6" id="KW-0814">Transposable element</keyword>
<gene>
    <name evidence="7" type="ORF">NCTC7102_04342</name>
</gene>
<comment type="function">
    <text evidence="1 6">Required for the transposition of the insertion element.</text>
</comment>